<reference evidence="1" key="1">
    <citation type="submission" date="2014-08" db="EMBL/GenBank/DDBJ databases">
        <authorList>
            <person name="Murali S."/>
            <person name="Richards S."/>
            <person name="Bandaranaike D."/>
            <person name="Bellair M."/>
            <person name="Blankenburg K."/>
            <person name="Chao H."/>
            <person name="Dinh H."/>
            <person name="Doddapaneni H."/>
            <person name="Dugan-Rocha S."/>
            <person name="Elkadiri S."/>
            <person name="Gnanaolivu R."/>
            <person name="Hughes D."/>
            <person name="Lee S."/>
            <person name="Li M."/>
            <person name="Ming W."/>
            <person name="Munidasa M."/>
            <person name="Muniz J."/>
            <person name="Nguyen L."/>
            <person name="Osuji N."/>
            <person name="Pu L.-L."/>
            <person name="Puazo M."/>
            <person name="Skinner E."/>
            <person name="Qu C."/>
            <person name="Quiroz J."/>
            <person name="Raj R."/>
            <person name="Weissenberger G."/>
            <person name="Xin Y."/>
            <person name="Zou X."/>
            <person name="Han Y."/>
            <person name="Worley K."/>
            <person name="Muzny D."/>
            <person name="Gibbs R."/>
        </authorList>
    </citation>
    <scope>NUCLEOTIDE SEQUENCE</scope>
    <source>
        <strain evidence="1">HAZT.00-mixed</strain>
        <tissue evidence="1">Whole organism</tissue>
    </source>
</reference>
<sequence>MKATVQSLREAQRPTRSQVKLKNIFTIGHWNVRTMNREGAAAQIASEMIRYHVDVLGVSECRWAGAGRTRLAAGQALIYSVDEELHE</sequence>
<dbReference type="SUPFAM" id="SSF56219">
    <property type="entry name" value="DNase I-like"/>
    <property type="match status" value="1"/>
</dbReference>
<proteinExistence type="predicted"/>
<organism evidence="1">
    <name type="scientific">Hyalella azteca</name>
    <name type="common">Amphipod</name>
    <dbReference type="NCBI Taxonomy" id="294128"/>
    <lineage>
        <taxon>Eukaryota</taxon>
        <taxon>Metazoa</taxon>
        <taxon>Ecdysozoa</taxon>
        <taxon>Arthropoda</taxon>
        <taxon>Crustacea</taxon>
        <taxon>Multicrustacea</taxon>
        <taxon>Malacostraca</taxon>
        <taxon>Eumalacostraca</taxon>
        <taxon>Peracarida</taxon>
        <taxon>Amphipoda</taxon>
        <taxon>Senticaudata</taxon>
        <taxon>Talitrida</taxon>
        <taxon>Talitroidea</taxon>
        <taxon>Hyalellidae</taxon>
        <taxon>Hyalella</taxon>
    </lineage>
</organism>
<evidence type="ECO:0008006" key="2">
    <source>
        <dbReference type="Google" id="ProtNLM"/>
    </source>
</evidence>
<dbReference type="OrthoDB" id="6380602at2759"/>
<dbReference type="AlphaFoldDB" id="A0A6A0HD95"/>
<reference evidence="1" key="2">
    <citation type="journal article" date="2018" name="Environ. Sci. Technol.">
        <title>The Toxicogenome of Hyalella azteca: A Model for Sediment Ecotoxicology and Evolutionary Toxicology.</title>
        <authorList>
            <person name="Poynton H.C."/>
            <person name="Hasenbein S."/>
            <person name="Benoit J.B."/>
            <person name="Sepulveda M.S."/>
            <person name="Poelchau M.F."/>
            <person name="Hughes D.S.T."/>
            <person name="Murali S.C."/>
            <person name="Chen S."/>
            <person name="Glastad K.M."/>
            <person name="Goodisman M.A.D."/>
            <person name="Werren J.H."/>
            <person name="Vineis J.H."/>
            <person name="Bowen J.L."/>
            <person name="Friedrich M."/>
            <person name="Jones J."/>
            <person name="Robertson H.M."/>
            <person name="Feyereisen R."/>
            <person name="Mechler-Hickson A."/>
            <person name="Mathers N."/>
            <person name="Lee C.E."/>
            <person name="Colbourne J.K."/>
            <person name="Biales A."/>
            <person name="Johnston J.S."/>
            <person name="Wellborn G.A."/>
            <person name="Rosendale A.J."/>
            <person name="Cridge A.G."/>
            <person name="Munoz-Torres M.C."/>
            <person name="Bain P.A."/>
            <person name="Manny A.R."/>
            <person name="Major K.M."/>
            <person name="Lambert F.N."/>
            <person name="Vulpe C.D."/>
            <person name="Tuck P."/>
            <person name="Blalock B.J."/>
            <person name="Lin Y.Y."/>
            <person name="Smith M.E."/>
            <person name="Ochoa-Acuna H."/>
            <person name="Chen M.M."/>
            <person name="Childers C.P."/>
            <person name="Qu J."/>
            <person name="Dugan S."/>
            <person name="Lee S.L."/>
            <person name="Chao H."/>
            <person name="Dinh H."/>
            <person name="Han Y."/>
            <person name="Doddapaneni H."/>
            <person name="Worley K.C."/>
            <person name="Muzny D.M."/>
            <person name="Gibbs R.A."/>
            <person name="Richards S."/>
        </authorList>
    </citation>
    <scope>NUCLEOTIDE SEQUENCE</scope>
    <source>
        <strain evidence="1">HAZT.00-mixed</strain>
        <tissue evidence="1">Whole organism</tissue>
    </source>
</reference>
<gene>
    <name evidence="1" type="ORF">HAZT_HAZT009344</name>
</gene>
<evidence type="ECO:0000313" key="1">
    <source>
        <dbReference type="EMBL" id="KAA0203780.1"/>
    </source>
</evidence>
<dbReference type="EMBL" id="JQDR03000715">
    <property type="protein sequence ID" value="KAA0203780.1"/>
    <property type="molecule type" value="Genomic_DNA"/>
</dbReference>
<name>A0A6A0HD95_HYAAZ</name>
<accession>A0A6A0HD95</accession>
<dbReference type="Proteomes" id="UP000711488">
    <property type="component" value="Unassembled WGS sequence"/>
</dbReference>
<reference evidence="1" key="3">
    <citation type="submission" date="2019-06" db="EMBL/GenBank/DDBJ databases">
        <authorList>
            <person name="Poynton C."/>
            <person name="Hasenbein S."/>
            <person name="Benoit J.B."/>
            <person name="Sepulveda M.S."/>
            <person name="Poelchau M.F."/>
            <person name="Murali S.C."/>
            <person name="Chen S."/>
            <person name="Glastad K.M."/>
            <person name="Werren J.H."/>
            <person name="Vineis J.H."/>
            <person name="Bowen J.L."/>
            <person name="Friedrich M."/>
            <person name="Jones J."/>
            <person name="Robertson H.M."/>
            <person name="Feyereisen R."/>
            <person name="Mechler-Hickson A."/>
            <person name="Mathers N."/>
            <person name="Lee C.E."/>
            <person name="Colbourne J.K."/>
            <person name="Biales A."/>
            <person name="Johnston J.S."/>
            <person name="Wellborn G.A."/>
            <person name="Rosendale A.J."/>
            <person name="Cridge A.G."/>
            <person name="Munoz-Torres M.C."/>
            <person name="Bain P.A."/>
            <person name="Manny A.R."/>
            <person name="Major K.M."/>
            <person name="Lambert F.N."/>
            <person name="Vulpe C.D."/>
            <person name="Tuck P."/>
            <person name="Blalock B.J."/>
            <person name="Lin Y.-Y."/>
            <person name="Smith M.E."/>
            <person name="Ochoa-Acuna H."/>
            <person name="Chen M.-J.M."/>
            <person name="Childers C.P."/>
            <person name="Qu J."/>
            <person name="Dugan S."/>
            <person name="Lee S.L."/>
            <person name="Chao H."/>
            <person name="Dinh H."/>
            <person name="Han Y."/>
            <person name="Doddapaneni H."/>
            <person name="Worley K.C."/>
            <person name="Muzny D.M."/>
            <person name="Gibbs R.A."/>
            <person name="Richards S."/>
        </authorList>
    </citation>
    <scope>NUCLEOTIDE SEQUENCE</scope>
    <source>
        <strain evidence="1">HAZT.00-mixed</strain>
        <tissue evidence="1">Whole organism</tissue>
    </source>
</reference>
<dbReference type="InterPro" id="IPR036691">
    <property type="entry name" value="Endo/exonu/phosph_ase_sf"/>
</dbReference>
<protein>
    <recommendedName>
        <fullName evidence="2">Endonuclease/exonuclease/phosphatase domain-containing protein</fullName>
    </recommendedName>
</protein>
<comment type="caution">
    <text evidence="1">The sequence shown here is derived from an EMBL/GenBank/DDBJ whole genome shotgun (WGS) entry which is preliminary data.</text>
</comment>